<evidence type="ECO:0000313" key="1">
    <source>
        <dbReference type="EMBL" id="QRW15960.1"/>
    </source>
</evidence>
<dbReference type="RefSeq" id="XP_043176197.1">
    <property type="nucleotide sequence ID" value="XM_043323778.1"/>
</dbReference>
<dbReference type="EMBL" id="CP059658">
    <property type="protein sequence ID" value="QRW15960.1"/>
    <property type="molecule type" value="Genomic_DNA"/>
</dbReference>
<dbReference type="GeneID" id="67026241"/>
<sequence length="303" mass="34535">MTRGHGETASRVSKPIHYSNLQLYLGVYELSDKNGQPKDTEVYATRISTSKPVYIPAARRWFWRRYAAGTSPQIPTPLGVAPRKNRTEIRWPEPKKRVLPTVEFDYDTPGEAVREITWTPADVSEHTKYPPYFHIPAPASQQRISASQKALAVKARAVQDAYIAGRLVASAPMEQYLARELSNPHSRAKKQQRWQEAKEERDRLRVRFMKAAKEARKTGDSVTTIGLNITKKQAAKEGIFLFEAHVREADKARRAERAEQRGAVAKLERKKVRKARKAKKIEESLRNLVLEDAKNQVLPTTQT</sequence>
<dbReference type="KEGG" id="rsx:RhiXN_03961"/>
<dbReference type="AlphaFoldDB" id="A0A8H8NP06"/>
<accession>A0A8H8NP06</accession>
<proteinExistence type="predicted"/>
<gene>
    <name evidence="1" type="ORF">RhiXN_03961</name>
</gene>
<organism evidence="1 2">
    <name type="scientific">Rhizoctonia solani</name>
    <dbReference type="NCBI Taxonomy" id="456999"/>
    <lineage>
        <taxon>Eukaryota</taxon>
        <taxon>Fungi</taxon>
        <taxon>Dikarya</taxon>
        <taxon>Basidiomycota</taxon>
        <taxon>Agaricomycotina</taxon>
        <taxon>Agaricomycetes</taxon>
        <taxon>Cantharellales</taxon>
        <taxon>Ceratobasidiaceae</taxon>
        <taxon>Rhizoctonia</taxon>
    </lineage>
</organism>
<reference evidence="1" key="1">
    <citation type="submission" date="2020-05" db="EMBL/GenBank/DDBJ databases">
        <title>Evolutionary and genomic comparisons of hybrid uninucleate and nonhybrid Rhizoctonia fungi.</title>
        <authorList>
            <person name="Li C."/>
            <person name="Chen X."/>
        </authorList>
    </citation>
    <scope>NUCLEOTIDE SEQUENCE</scope>
    <source>
        <strain evidence="1">AG-1 IA</strain>
    </source>
</reference>
<dbReference type="Proteomes" id="UP000650533">
    <property type="component" value="Chromosome 1"/>
</dbReference>
<protein>
    <submittedName>
        <fullName evidence="1">Uncharacterized protein</fullName>
    </submittedName>
</protein>
<name>A0A8H8NP06_9AGAM</name>
<evidence type="ECO:0000313" key="2">
    <source>
        <dbReference type="Proteomes" id="UP000650533"/>
    </source>
</evidence>